<protein>
    <recommendedName>
        <fullName evidence="1">ELP1 N-terminal second beta-propeller domain-containing protein</fullName>
    </recommendedName>
</protein>
<evidence type="ECO:0000259" key="1">
    <source>
        <dbReference type="Pfam" id="PF23797"/>
    </source>
</evidence>
<organism evidence="2 3">
    <name type="scientific">Austropuccinia psidii MF-1</name>
    <dbReference type="NCBI Taxonomy" id="1389203"/>
    <lineage>
        <taxon>Eukaryota</taxon>
        <taxon>Fungi</taxon>
        <taxon>Dikarya</taxon>
        <taxon>Basidiomycota</taxon>
        <taxon>Pucciniomycotina</taxon>
        <taxon>Pucciniomycetes</taxon>
        <taxon>Pucciniales</taxon>
        <taxon>Sphaerophragmiaceae</taxon>
        <taxon>Austropuccinia</taxon>
    </lineage>
</organism>
<dbReference type="EMBL" id="AVOT02109003">
    <property type="protein sequence ID" value="MBW0581054.1"/>
    <property type="molecule type" value="Genomic_DNA"/>
</dbReference>
<dbReference type="AlphaFoldDB" id="A0A9Q3KHA3"/>
<keyword evidence="3" id="KW-1185">Reference proteome</keyword>
<dbReference type="Proteomes" id="UP000765509">
    <property type="component" value="Unassembled WGS sequence"/>
</dbReference>
<accession>A0A9Q3KHA3</accession>
<comment type="caution">
    <text evidence="2">The sequence shown here is derived from an EMBL/GenBank/DDBJ whole genome shotgun (WGS) entry which is preliminary data.</text>
</comment>
<feature type="domain" description="ELP1 N-terminal second beta-propeller" evidence="1">
    <location>
        <begin position="27"/>
        <end position="66"/>
    </location>
</feature>
<name>A0A9Q3KHA3_9BASI</name>
<proteinExistence type="predicted"/>
<dbReference type="Pfam" id="PF23797">
    <property type="entry name" value="Beta-prop_ELP1_2nd"/>
    <property type="match status" value="1"/>
</dbReference>
<feature type="non-terminal residue" evidence="2">
    <location>
        <position position="1"/>
    </location>
</feature>
<gene>
    <name evidence="2" type="ORF">O181_120769</name>
</gene>
<evidence type="ECO:0000313" key="2">
    <source>
        <dbReference type="EMBL" id="MBW0581054.1"/>
    </source>
</evidence>
<sequence length="175" mass="19526">CIKMRKFAWESWANVASKPNNTGAVAVLDGYQLLLTPFRYQVVPPPMSTFQLSLLPLGPSPLLNPRPPTHVAFSSCPSINPSPKFLSQPVEGCRFNLTTQAACPILFRQVCLMTLGIEAAVSGCEQDLIEHRGDNEVYRESDPVYLYAAKGQIVVKTLSPPRKRFDTYSDEYRHP</sequence>
<dbReference type="InterPro" id="IPR056165">
    <property type="entry name" value="Beta-prop_ELP1_2nd"/>
</dbReference>
<reference evidence="2" key="1">
    <citation type="submission" date="2021-03" db="EMBL/GenBank/DDBJ databases">
        <title>Draft genome sequence of rust myrtle Austropuccinia psidii MF-1, a brazilian biotype.</title>
        <authorList>
            <person name="Quecine M.C."/>
            <person name="Pachon D.M.R."/>
            <person name="Bonatelli M.L."/>
            <person name="Correr F.H."/>
            <person name="Franceschini L.M."/>
            <person name="Leite T.F."/>
            <person name="Margarido G.R.A."/>
            <person name="Almeida C.A."/>
            <person name="Ferrarezi J.A."/>
            <person name="Labate C.A."/>
        </authorList>
    </citation>
    <scope>NUCLEOTIDE SEQUENCE</scope>
    <source>
        <strain evidence="2">MF-1</strain>
    </source>
</reference>
<evidence type="ECO:0000313" key="3">
    <source>
        <dbReference type="Proteomes" id="UP000765509"/>
    </source>
</evidence>